<keyword evidence="1" id="KW-0694">RNA-binding</keyword>
<dbReference type="GO" id="GO:0003723">
    <property type="term" value="F:RNA binding"/>
    <property type="evidence" value="ECO:0007669"/>
    <property type="project" value="UniProtKB-KW"/>
</dbReference>
<dbReference type="Proteomes" id="UP000765509">
    <property type="component" value="Unassembled WGS sequence"/>
</dbReference>
<sequence length="116" mass="13505">MFLPCHKDDAAIDTSLFIWNRVISHTGLFKNIISDRDPEFKTALWTNLHMLLGSKLSFSESYHPKTDGSAERMIHTLENMIRRFCAYGLELKDSHGFTMRPNKARVPNFWYLQGLN</sequence>
<dbReference type="GO" id="GO:0005634">
    <property type="term" value="C:nucleus"/>
    <property type="evidence" value="ECO:0007669"/>
    <property type="project" value="UniProtKB-ARBA"/>
</dbReference>
<evidence type="ECO:0000313" key="4">
    <source>
        <dbReference type="Proteomes" id="UP000765509"/>
    </source>
</evidence>
<accession>A0A9Q3DXY5</accession>
<dbReference type="OrthoDB" id="2273864at2759"/>
<dbReference type="EMBL" id="AVOT02021402">
    <property type="protein sequence ID" value="MBW0510202.1"/>
    <property type="molecule type" value="Genomic_DNA"/>
</dbReference>
<dbReference type="InterPro" id="IPR036397">
    <property type="entry name" value="RNaseH_sf"/>
</dbReference>
<protein>
    <recommendedName>
        <fullName evidence="2">Integrase catalytic domain-containing protein</fullName>
    </recommendedName>
</protein>
<keyword evidence="4" id="KW-1185">Reference proteome</keyword>
<dbReference type="InterPro" id="IPR050951">
    <property type="entry name" value="Retrovirus_Pol_polyprotein"/>
</dbReference>
<dbReference type="Gene3D" id="3.30.420.10">
    <property type="entry name" value="Ribonuclease H-like superfamily/Ribonuclease H"/>
    <property type="match status" value="1"/>
</dbReference>
<gene>
    <name evidence="3" type="ORF">O181_049917</name>
</gene>
<dbReference type="AlphaFoldDB" id="A0A9Q3DXY5"/>
<reference evidence="3" key="1">
    <citation type="submission" date="2021-03" db="EMBL/GenBank/DDBJ databases">
        <title>Draft genome sequence of rust myrtle Austropuccinia psidii MF-1, a brazilian biotype.</title>
        <authorList>
            <person name="Quecine M.C."/>
            <person name="Pachon D.M.R."/>
            <person name="Bonatelli M.L."/>
            <person name="Correr F.H."/>
            <person name="Franceschini L.M."/>
            <person name="Leite T.F."/>
            <person name="Margarido G.R.A."/>
            <person name="Almeida C.A."/>
            <person name="Ferrarezi J.A."/>
            <person name="Labate C.A."/>
        </authorList>
    </citation>
    <scope>NUCLEOTIDE SEQUENCE</scope>
    <source>
        <strain evidence="3">MF-1</strain>
    </source>
</reference>
<proteinExistence type="predicted"/>
<dbReference type="PROSITE" id="PS50994">
    <property type="entry name" value="INTEGRASE"/>
    <property type="match status" value="1"/>
</dbReference>
<comment type="caution">
    <text evidence="3">The sequence shown here is derived from an EMBL/GenBank/DDBJ whole genome shotgun (WGS) entry which is preliminary data.</text>
</comment>
<dbReference type="InterPro" id="IPR001584">
    <property type="entry name" value="Integrase_cat-core"/>
</dbReference>
<dbReference type="PANTHER" id="PTHR37984">
    <property type="entry name" value="PROTEIN CBG26694"/>
    <property type="match status" value="1"/>
</dbReference>
<evidence type="ECO:0000256" key="1">
    <source>
        <dbReference type="ARBA" id="ARBA00022884"/>
    </source>
</evidence>
<feature type="domain" description="Integrase catalytic" evidence="2">
    <location>
        <begin position="1"/>
        <end position="116"/>
    </location>
</feature>
<dbReference type="PANTHER" id="PTHR37984:SF5">
    <property type="entry name" value="PROTEIN NYNRIN-LIKE"/>
    <property type="match status" value="1"/>
</dbReference>
<dbReference type="SUPFAM" id="SSF53098">
    <property type="entry name" value="Ribonuclease H-like"/>
    <property type="match status" value="1"/>
</dbReference>
<evidence type="ECO:0000259" key="2">
    <source>
        <dbReference type="PROSITE" id="PS50994"/>
    </source>
</evidence>
<dbReference type="GO" id="GO:0015074">
    <property type="term" value="P:DNA integration"/>
    <property type="evidence" value="ECO:0007669"/>
    <property type="project" value="InterPro"/>
</dbReference>
<name>A0A9Q3DXY5_9BASI</name>
<organism evidence="3 4">
    <name type="scientific">Austropuccinia psidii MF-1</name>
    <dbReference type="NCBI Taxonomy" id="1389203"/>
    <lineage>
        <taxon>Eukaryota</taxon>
        <taxon>Fungi</taxon>
        <taxon>Dikarya</taxon>
        <taxon>Basidiomycota</taxon>
        <taxon>Pucciniomycotina</taxon>
        <taxon>Pucciniomycetes</taxon>
        <taxon>Pucciniales</taxon>
        <taxon>Sphaerophragmiaceae</taxon>
        <taxon>Austropuccinia</taxon>
    </lineage>
</organism>
<dbReference type="InterPro" id="IPR012337">
    <property type="entry name" value="RNaseH-like_sf"/>
</dbReference>
<evidence type="ECO:0000313" key="3">
    <source>
        <dbReference type="EMBL" id="MBW0510202.1"/>
    </source>
</evidence>